<dbReference type="AlphaFoldDB" id="A0A5M3N1Y2"/>
<dbReference type="SUPFAM" id="SSF47473">
    <property type="entry name" value="EF-hand"/>
    <property type="match status" value="1"/>
</dbReference>
<dbReference type="EMBL" id="JH711574">
    <property type="protein sequence ID" value="EIW84891.1"/>
    <property type="molecule type" value="Genomic_DNA"/>
</dbReference>
<reference evidence="3" key="1">
    <citation type="journal article" date="2012" name="Science">
        <title>The Paleozoic origin of enzymatic lignin decomposition reconstructed from 31 fungal genomes.</title>
        <authorList>
            <person name="Floudas D."/>
            <person name="Binder M."/>
            <person name="Riley R."/>
            <person name="Barry K."/>
            <person name="Blanchette R.A."/>
            <person name="Henrissat B."/>
            <person name="Martinez A.T."/>
            <person name="Otillar R."/>
            <person name="Spatafora J.W."/>
            <person name="Yadav J.S."/>
            <person name="Aerts A."/>
            <person name="Benoit I."/>
            <person name="Boyd A."/>
            <person name="Carlson A."/>
            <person name="Copeland A."/>
            <person name="Coutinho P.M."/>
            <person name="de Vries R.P."/>
            <person name="Ferreira P."/>
            <person name="Findley K."/>
            <person name="Foster B."/>
            <person name="Gaskell J."/>
            <person name="Glotzer D."/>
            <person name="Gorecki P."/>
            <person name="Heitman J."/>
            <person name="Hesse C."/>
            <person name="Hori C."/>
            <person name="Igarashi K."/>
            <person name="Jurgens J.A."/>
            <person name="Kallen N."/>
            <person name="Kersten P."/>
            <person name="Kohler A."/>
            <person name="Kuees U."/>
            <person name="Kumar T.K.A."/>
            <person name="Kuo A."/>
            <person name="LaButti K."/>
            <person name="Larrondo L.F."/>
            <person name="Lindquist E."/>
            <person name="Ling A."/>
            <person name="Lombard V."/>
            <person name="Lucas S."/>
            <person name="Lundell T."/>
            <person name="Martin R."/>
            <person name="McLaughlin D.J."/>
            <person name="Morgenstern I."/>
            <person name="Morin E."/>
            <person name="Murat C."/>
            <person name="Nagy L.G."/>
            <person name="Nolan M."/>
            <person name="Ohm R.A."/>
            <person name="Patyshakuliyeva A."/>
            <person name="Rokas A."/>
            <person name="Ruiz-Duenas F.J."/>
            <person name="Sabat G."/>
            <person name="Salamov A."/>
            <person name="Samejima M."/>
            <person name="Schmutz J."/>
            <person name="Slot J.C."/>
            <person name="St John F."/>
            <person name="Stenlid J."/>
            <person name="Sun H."/>
            <person name="Sun S."/>
            <person name="Syed K."/>
            <person name="Tsang A."/>
            <person name="Wiebenga A."/>
            <person name="Young D."/>
            <person name="Pisabarro A."/>
            <person name="Eastwood D.C."/>
            <person name="Martin F."/>
            <person name="Cullen D."/>
            <person name="Grigoriev I.V."/>
            <person name="Hibbett D.S."/>
        </authorList>
    </citation>
    <scope>NUCLEOTIDE SEQUENCE [LARGE SCALE GENOMIC DNA]</scope>
    <source>
        <strain evidence="3">RWD-64-598 SS2</strain>
    </source>
</reference>
<evidence type="ECO:0000256" key="1">
    <source>
        <dbReference type="SAM" id="MobiDB-lite"/>
    </source>
</evidence>
<feature type="compositionally biased region" description="Pro residues" evidence="1">
    <location>
        <begin position="297"/>
        <end position="307"/>
    </location>
</feature>
<feature type="compositionally biased region" description="Polar residues" evidence="1">
    <location>
        <begin position="103"/>
        <end position="124"/>
    </location>
</feature>
<feature type="compositionally biased region" description="Polar residues" evidence="1">
    <location>
        <begin position="220"/>
        <end position="235"/>
    </location>
</feature>
<feature type="compositionally biased region" description="Pro residues" evidence="1">
    <location>
        <begin position="273"/>
        <end position="289"/>
    </location>
</feature>
<name>A0A5M3N1Y2_CONPW</name>
<comment type="caution">
    <text evidence="2">The sequence shown here is derived from an EMBL/GenBank/DDBJ whole genome shotgun (WGS) entry which is preliminary data.</text>
</comment>
<dbReference type="GeneID" id="19204700"/>
<feature type="region of interest" description="Disordered" evidence="1">
    <location>
        <begin position="426"/>
        <end position="450"/>
    </location>
</feature>
<organism evidence="2 3">
    <name type="scientific">Coniophora puteana (strain RWD-64-598)</name>
    <name type="common">Brown rot fungus</name>
    <dbReference type="NCBI Taxonomy" id="741705"/>
    <lineage>
        <taxon>Eukaryota</taxon>
        <taxon>Fungi</taxon>
        <taxon>Dikarya</taxon>
        <taxon>Basidiomycota</taxon>
        <taxon>Agaricomycotina</taxon>
        <taxon>Agaricomycetes</taxon>
        <taxon>Agaricomycetidae</taxon>
        <taxon>Boletales</taxon>
        <taxon>Coniophorineae</taxon>
        <taxon>Coniophoraceae</taxon>
        <taxon>Coniophora</taxon>
    </lineage>
</organism>
<dbReference type="Gene3D" id="1.10.238.10">
    <property type="entry name" value="EF-hand"/>
    <property type="match status" value="1"/>
</dbReference>
<evidence type="ECO:0000313" key="2">
    <source>
        <dbReference type="EMBL" id="EIW84891.1"/>
    </source>
</evidence>
<dbReference type="RefSeq" id="XP_007764561.1">
    <property type="nucleotide sequence ID" value="XM_007766371.1"/>
</dbReference>
<feature type="compositionally biased region" description="Basic and acidic residues" evidence="1">
    <location>
        <begin position="88"/>
        <end position="102"/>
    </location>
</feature>
<feature type="compositionally biased region" description="Low complexity" evidence="1">
    <location>
        <begin position="246"/>
        <end position="258"/>
    </location>
</feature>
<dbReference type="OMA" id="TVDHTYP"/>
<dbReference type="InterPro" id="IPR011992">
    <property type="entry name" value="EF-hand-dom_pair"/>
</dbReference>
<feature type="compositionally biased region" description="Low complexity" evidence="1">
    <location>
        <begin position="363"/>
        <end position="392"/>
    </location>
</feature>
<evidence type="ECO:0000313" key="3">
    <source>
        <dbReference type="Proteomes" id="UP000053558"/>
    </source>
</evidence>
<feature type="compositionally biased region" description="Polar residues" evidence="1">
    <location>
        <begin position="18"/>
        <end position="56"/>
    </location>
</feature>
<feature type="compositionally biased region" description="Low complexity" evidence="1">
    <location>
        <begin position="308"/>
        <end position="331"/>
    </location>
</feature>
<sequence length="567" mass="59313">MPSAAIQSRIKAFEALSAPSTSDTDGSSQPATQVTKTTVPDSSSLLETPISPTAQTYRPIAPLTVPRSSSRSPSPSPPNLGRKSSLIDLKDWVVDDGPKNDSARNGSTGVNSLRTNINGSSTPLINLESAPKSRPPLPPRKPSYTSIKSTSSSPSGSGGLGATLKPPPIAGSRPVEHTYPPTNGNEGFGTSRKGHAPTSSISSFHSVSLSDGGTIDSIPSAVSLSREANASTDADSASLDESFENVSASSAVSPGAASRHFDWGNATVRPADPRPVPPRLPQRPGPPKSPVSGSPKSPLPPSSPVLSPPRSVSRSGSASSTSTSVPTITTRRPPPPPPSHVSNLNRTKPPSSRGSLNSGPGTASASDRSSIQSQSTGTSTSRTSVSTRSSIGKSTKLSRPTPVPPAARARYETVFNTNVLARRKVEKSVARLSSGSASSSSPRKTRQAAGWRGLSVDLITDPNVGDKAKEEEKDGADVDAIVGPEERLNGRIVRLIWNASMLEQSKLRDVWAECNPDSTGSIDRDSFVRGMWRIDEELRKAHLQGRTTALSAASSARLPFRPKPVLR</sequence>
<dbReference type="Proteomes" id="UP000053558">
    <property type="component" value="Unassembled WGS sequence"/>
</dbReference>
<gene>
    <name evidence="2" type="ORF">CONPUDRAFT_162213</name>
</gene>
<feature type="compositionally biased region" description="Low complexity" evidence="1">
    <location>
        <begin position="142"/>
        <end position="155"/>
    </location>
</feature>
<dbReference type="KEGG" id="cput:CONPUDRAFT_162213"/>
<evidence type="ECO:0008006" key="4">
    <source>
        <dbReference type="Google" id="ProtNLM"/>
    </source>
</evidence>
<dbReference type="OrthoDB" id="10045710at2759"/>
<protein>
    <recommendedName>
        <fullName evidence="4">EH domain-containing protein</fullName>
    </recommendedName>
</protein>
<feature type="compositionally biased region" description="Low complexity" evidence="1">
    <location>
        <begin position="199"/>
        <end position="210"/>
    </location>
</feature>
<proteinExistence type="predicted"/>
<feature type="region of interest" description="Disordered" evidence="1">
    <location>
        <begin position="15"/>
        <end position="409"/>
    </location>
</feature>
<keyword evidence="3" id="KW-1185">Reference proteome</keyword>
<feature type="compositionally biased region" description="Polar residues" evidence="1">
    <location>
        <begin position="343"/>
        <end position="361"/>
    </location>
</feature>
<accession>A0A5M3N1Y2</accession>